<dbReference type="Gene3D" id="4.10.490.10">
    <property type="entry name" value="High potential iron-sulphur protein"/>
    <property type="match status" value="1"/>
</dbReference>
<dbReference type="EMBL" id="LR798269">
    <property type="protein sequence ID" value="CAB5219543.1"/>
    <property type="molecule type" value="Genomic_DNA"/>
</dbReference>
<dbReference type="GO" id="GO:0019646">
    <property type="term" value="P:aerobic electron transport chain"/>
    <property type="evidence" value="ECO:0007669"/>
    <property type="project" value="InterPro"/>
</dbReference>
<accession>A0A6J7WWR7</accession>
<dbReference type="SUPFAM" id="SSF57652">
    <property type="entry name" value="HIPIP (high potential iron protein)"/>
    <property type="match status" value="1"/>
</dbReference>
<proteinExistence type="predicted"/>
<sequence length="210" mass="23294">MVLLDNEMDIMPNEIELDEWNELSPRQQDMVEHTVEVVDEYGQFNQSSDANGAHYFDGSKNVFKSEGVMCKSCIFYNEEAGDCLVVAGSIDPEGLCKLWVIPEEEFTETPEQETEEDMTEKRDYNAKERQHAASTGAAMPDGSFPISNAQDLHNAIRLYGQAKNPDAAKAHIKARAASLGLTGELPDSWKTTNKSIWSDAFSPLGVNKIG</sequence>
<dbReference type="GO" id="GO:0009055">
    <property type="term" value="F:electron transfer activity"/>
    <property type="evidence" value="ECO:0007669"/>
    <property type="project" value="InterPro"/>
</dbReference>
<evidence type="ECO:0000313" key="1">
    <source>
        <dbReference type="EMBL" id="CAB5219543.1"/>
    </source>
</evidence>
<reference evidence="1" key="1">
    <citation type="submission" date="2020-05" db="EMBL/GenBank/DDBJ databases">
        <authorList>
            <person name="Chiriac C."/>
            <person name="Salcher M."/>
            <person name="Ghai R."/>
            <person name="Kavagutti S V."/>
        </authorList>
    </citation>
    <scope>NUCLEOTIDE SEQUENCE</scope>
</reference>
<dbReference type="InterPro" id="IPR036369">
    <property type="entry name" value="HIPIP_sf"/>
</dbReference>
<protein>
    <submittedName>
        <fullName evidence="1">Uncharacterized protein</fullName>
    </submittedName>
</protein>
<gene>
    <name evidence="1" type="ORF">UFOVP222_86</name>
</gene>
<name>A0A6J7WWR7_9CAUD</name>
<organism evidence="1">
    <name type="scientific">uncultured Caudovirales phage</name>
    <dbReference type="NCBI Taxonomy" id="2100421"/>
    <lineage>
        <taxon>Viruses</taxon>
        <taxon>Duplodnaviria</taxon>
        <taxon>Heunggongvirae</taxon>
        <taxon>Uroviricota</taxon>
        <taxon>Caudoviricetes</taxon>
        <taxon>Peduoviridae</taxon>
        <taxon>Maltschvirus</taxon>
        <taxon>Maltschvirus maltsch</taxon>
    </lineage>
</organism>